<comment type="caution">
    <text evidence="1">The sequence shown here is derived from an EMBL/GenBank/DDBJ whole genome shotgun (WGS) entry which is preliminary data.</text>
</comment>
<name>A0A069SWS9_PHOVU</name>
<evidence type="ECO:0000313" key="2">
    <source>
        <dbReference type="Proteomes" id="UP000027661"/>
    </source>
</evidence>
<evidence type="ECO:0000313" key="1">
    <source>
        <dbReference type="EMBL" id="KDS56686.1"/>
    </source>
</evidence>
<reference evidence="1 2" key="1">
    <citation type="submission" date="2014-04" db="EMBL/GenBank/DDBJ databases">
        <authorList>
            <person name="Sears C."/>
            <person name="Carroll K."/>
            <person name="Sack B.R."/>
            <person name="Qadri F."/>
            <person name="Myers L.L."/>
            <person name="Chung G.-T."/>
            <person name="Escheverria P."/>
            <person name="Fraser C.M."/>
            <person name="Sadzewicz L."/>
            <person name="Shefchek K.A."/>
            <person name="Tallon L."/>
            <person name="Das S.P."/>
            <person name="Daugherty S."/>
            <person name="Mongodin E.F."/>
        </authorList>
    </citation>
    <scope>NUCLEOTIDE SEQUENCE [LARGE SCALE GENOMIC DNA]</scope>
    <source>
        <strain evidence="1 2">3975 RP4</strain>
    </source>
</reference>
<sequence>MKGGGKNELKQMLKCGAYNFRISNGTLPNCAAIFENEL</sequence>
<gene>
    <name evidence="1" type="ORF">M099_0240</name>
</gene>
<proteinExistence type="predicted"/>
<organism evidence="1 2">
    <name type="scientific">Phocaeicola vulgatus str. 3975 RP4</name>
    <dbReference type="NCBI Taxonomy" id="1339352"/>
    <lineage>
        <taxon>Bacteria</taxon>
        <taxon>Pseudomonadati</taxon>
        <taxon>Bacteroidota</taxon>
        <taxon>Bacteroidia</taxon>
        <taxon>Bacteroidales</taxon>
        <taxon>Bacteroidaceae</taxon>
        <taxon>Phocaeicola</taxon>
    </lineage>
</organism>
<dbReference type="Proteomes" id="UP000027661">
    <property type="component" value="Unassembled WGS sequence"/>
</dbReference>
<dbReference type="AlphaFoldDB" id="A0A069SWS9"/>
<protein>
    <submittedName>
        <fullName evidence="1">Uncharacterized protein</fullName>
    </submittedName>
</protein>
<dbReference type="PATRIC" id="fig|1339352.3.peg.230"/>
<accession>A0A069SWS9</accession>
<dbReference type="EMBL" id="JNHM01000003">
    <property type="protein sequence ID" value="KDS56686.1"/>
    <property type="molecule type" value="Genomic_DNA"/>
</dbReference>